<evidence type="ECO:0000256" key="13">
    <source>
        <dbReference type="RuleBase" id="RU000679"/>
    </source>
</evidence>
<keyword evidence="6 15" id="KW-1133">Transmembrane helix</keyword>
<keyword evidence="3 13" id="KW-0813">Transport</keyword>
<feature type="region of interest" description="Disordered" evidence="14">
    <location>
        <begin position="1"/>
        <end position="22"/>
    </location>
</feature>
<keyword evidence="11 13" id="KW-0739">Sodium transport</keyword>
<keyword evidence="7" id="KW-0915">Sodium</keyword>
<dbReference type="Proteomes" id="UP001175271">
    <property type="component" value="Unassembled WGS sequence"/>
</dbReference>
<name>A0AA39LJ64_9BILA</name>
<evidence type="ECO:0000256" key="4">
    <source>
        <dbReference type="ARBA" id="ARBA00022461"/>
    </source>
</evidence>
<gene>
    <name evidence="16" type="ORF">QR680_002935</name>
</gene>
<evidence type="ECO:0000256" key="9">
    <source>
        <dbReference type="ARBA" id="ARBA00023136"/>
    </source>
</evidence>
<evidence type="ECO:0000256" key="2">
    <source>
        <dbReference type="ARBA" id="ARBA00007193"/>
    </source>
</evidence>
<evidence type="ECO:0000256" key="8">
    <source>
        <dbReference type="ARBA" id="ARBA00023065"/>
    </source>
</evidence>
<evidence type="ECO:0000256" key="7">
    <source>
        <dbReference type="ARBA" id="ARBA00023053"/>
    </source>
</evidence>
<dbReference type="EMBL" id="JAUCMV010000005">
    <property type="protein sequence ID" value="KAK0399198.1"/>
    <property type="molecule type" value="Genomic_DNA"/>
</dbReference>
<organism evidence="16 17">
    <name type="scientific">Steinernema hermaphroditum</name>
    <dbReference type="NCBI Taxonomy" id="289476"/>
    <lineage>
        <taxon>Eukaryota</taxon>
        <taxon>Metazoa</taxon>
        <taxon>Ecdysozoa</taxon>
        <taxon>Nematoda</taxon>
        <taxon>Chromadorea</taxon>
        <taxon>Rhabditida</taxon>
        <taxon>Tylenchina</taxon>
        <taxon>Panagrolaimomorpha</taxon>
        <taxon>Strongyloidoidea</taxon>
        <taxon>Steinernematidae</taxon>
        <taxon>Steinernema</taxon>
    </lineage>
</organism>
<dbReference type="InterPro" id="IPR001873">
    <property type="entry name" value="ENaC"/>
</dbReference>
<keyword evidence="9 15" id="KW-0472">Membrane</keyword>
<keyword evidence="12 13" id="KW-0407">Ion channel</keyword>
<dbReference type="AlphaFoldDB" id="A0AA39LJ64"/>
<feature type="transmembrane region" description="Helical" evidence="15">
    <location>
        <begin position="69"/>
        <end position="90"/>
    </location>
</feature>
<keyword evidence="4 13" id="KW-0894">Sodium channel</keyword>
<dbReference type="PANTHER" id="PTHR11690:SF1">
    <property type="entry name" value="DEGENERIN LIKE"/>
    <property type="match status" value="1"/>
</dbReference>
<keyword evidence="5 13" id="KW-0812">Transmembrane</keyword>
<dbReference type="PRINTS" id="PR01078">
    <property type="entry name" value="AMINACHANNEL"/>
</dbReference>
<dbReference type="GO" id="GO:0005886">
    <property type="term" value="C:plasma membrane"/>
    <property type="evidence" value="ECO:0007669"/>
    <property type="project" value="TreeGrafter"/>
</dbReference>
<evidence type="ECO:0000256" key="10">
    <source>
        <dbReference type="ARBA" id="ARBA00023180"/>
    </source>
</evidence>
<comment type="caution">
    <text evidence="16">The sequence shown here is derived from an EMBL/GenBank/DDBJ whole genome shotgun (WGS) entry which is preliminary data.</text>
</comment>
<evidence type="ECO:0000313" key="17">
    <source>
        <dbReference type="Proteomes" id="UP001175271"/>
    </source>
</evidence>
<dbReference type="Pfam" id="PF00858">
    <property type="entry name" value="ASC"/>
    <property type="match status" value="1"/>
</dbReference>
<dbReference type="GO" id="GO:0015280">
    <property type="term" value="F:ligand-gated sodium channel activity"/>
    <property type="evidence" value="ECO:0007669"/>
    <property type="project" value="TreeGrafter"/>
</dbReference>
<evidence type="ECO:0000256" key="1">
    <source>
        <dbReference type="ARBA" id="ARBA00004141"/>
    </source>
</evidence>
<reference evidence="16" key="1">
    <citation type="submission" date="2023-06" db="EMBL/GenBank/DDBJ databases">
        <title>Genomic analysis of the entomopathogenic nematode Steinernema hermaphroditum.</title>
        <authorList>
            <person name="Schwarz E.M."/>
            <person name="Heppert J.K."/>
            <person name="Baniya A."/>
            <person name="Schwartz H.T."/>
            <person name="Tan C.-H."/>
            <person name="Antoshechkin I."/>
            <person name="Sternberg P.W."/>
            <person name="Goodrich-Blair H."/>
            <person name="Dillman A.R."/>
        </authorList>
    </citation>
    <scope>NUCLEOTIDE SEQUENCE</scope>
    <source>
        <strain evidence="16">PS9179</strain>
        <tissue evidence="16">Whole animal</tissue>
    </source>
</reference>
<accession>A0AA39LJ64</accession>
<keyword evidence="17" id="KW-1185">Reference proteome</keyword>
<evidence type="ECO:0000256" key="6">
    <source>
        <dbReference type="ARBA" id="ARBA00022989"/>
    </source>
</evidence>
<evidence type="ECO:0000256" key="15">
    <source>
        <dbReference type="SAM" id="Phobius"/>
    </source>
</evidence>
<sequence>MSSSSSGIYHISRGENSPRSKHYSIRPTFHSSDTSDYQVDQKCSCRVRWAYELHGLTQFLHSSTLCGRIFWGIVLVVCFIGAIANFYAVFSDYLKRQTATLFTIKQQRKLLFPSITFCPKNVDALNFRNIQDDIYSTLGNVSRVLTYRLITLVLTGSGFNSLDGITVDVNLADKNLHEAYDKWRGSRSHMEMFELFFDRSGYRCEDLIQSCSYGSYQFNCCDWFSPTYVMLRGRCFRMSGKYQVDEDEEGKLSFTIRRLLSPYGDRAGKQSQIVAYISNQKDDIAMFNRYYLSLNEWNRMRFRLRETKMLPGREGCVQRERGVGRATCFVENWHKKVVQRFKCALFYLRSKTPNYPVCDPFTIAENYRVLVNFSTEPITCLPSCIRYDHTVDVFSSELATTREADRSVFHLEASYTDLQYELIEEVLTTTLPGFVSQIGGQFGLFLGISLMSLVQFGQTLILYCRKKIRTFLRLKYTLRVRE</sequence>
<keyword evidence="8 13" id="KW-0406">Ion transport</keyword>
<evidence type="ECO:0000256" key="14">
    <source>
        <dbReference type="SAM" id="MobiDB-lite"/>
    </source>
</evidence>
<proteinExistence type="inferred from homology"/>
<evidence type="ECO:0000256" key="12">
    <source>
        <dbReference type="ARBA" id="ARBA00023303"/>
    </source>
</evidence>
<comment type="subcellular location">
    <subcellularLocation>
        <location evidence="1">Membrane</location>
        <topology evidence="1">Multi-pass membrane protein</topology>
    </subcellularLocation>
</comment>
<keyword evidence="10" id="KW-0325">Glycoprotein</keyword>
<evidence type="ECO:0000256" key="11">
    <source>
        <dbReference type="ARBA" id="ARBA00023201"/>
    </source>
</evidence>
<dbReference type="PANTHER" id="PTHR11690">
    <property type="entry name" value="AMILORIDE-SENSITIVE SODIUM CHANNEL-RELATED"/>
    <property type="match status" value="1"/>
</dbReference>
<evidence type="ECO:0000256" key="3">
    <source>
        <dbReference type="ARBA" id="ARBA00022448"/>
    </source>
</evidence>
<comment type="similarity">
    <text evidence="2 13">Belongs to the amiloride-sensitive sodium channel (TC 1.A.6) family.</text>
</comment>
<protein>
    <submittedName>
        <fullName evidence="16">Uncharacterized protein</fullName>
    </submittedName>
</protein>
<dbReference type="Gene3D" id="1.10.287.770">
    <property type="entry name" value="YojJ-like"/>
    <property type="match status" value="1"/>
</dbReference>
<evidence type="ECO:0000256" key="5">
    <source>
        <dbReference type="ARBA" id="ARBA00022692"/>
    </source>
</evidence>
<feature type="transmembrane region" description="Helical" evidence="15">
    <location>
        <begin position="442"/>
        <end position="464"/>
    </location>
</feature>
<evidence type="ECO:0000313" key="16">
    <source>
        <dbReference type="EMBL" id="KAK0399198.1"/>
    </source>
</evidence>